<evidence type="ECO:0000256" key="1">
    <source>
        <dbReference type="SAM" id="MobiDB-lite"/>
    </source>
</evidence>
<dbReference type="AlphaFoldDB" id="A0A1L8ED41"/>
<evidence type="ECO:0000259" key="2">
    <source>
        <dbReference type="Pfam" id="PF17169"/>
    </source>
</evidence>
<reference evidence="3" key="1">
    <citation type="submission" date="2017-01" db="EMBL/GenBank/DDBJ databases">
        <title>An insight into the sialome and mialome of the horn fly, Haematobia irritans.</title>
        <authorList>
            <person name="Breijo M."/>
            <person name="Boiani M."/>
            <person name="Ures X."/>
            <person name="Rocha S."/>
            <person name="Sequeira M."/>
            <person name="Ribeiro J.M."/>
        </authorList>
    </citation>
    <scope>NUCLEOTIDE SEQUENCE</scope>
</reference>
<organism evidence="3">
    <name type="scientific">Haematobia irritans</name>
    <name type="common">Horn fly</name>
    <name type="synonym">Conops irritans</name>
    <dbReference type="NCBI Taxonomy" id="7368"/>
    <lineage>
        <taxon>Eukaryota</taxon>
        <taxon>Metazoa</taxon>
        <taxon>Ecdysozoa</taxon>
        <taxon>Arthropoda</taxon>
        <taxon>Hexapoda</taxon>
        <taxon>Insecta</taxon>
        <taxon>Pterygota</taxon>
        <taxon>Neoptera</taxon>
        <taxon>Endopterygota</taxon>
        <taxon>Diptera</taxon>
        <taxon>Brachycera</taxon>
        <taxon>Muscomorpha</taxon>
        <taxon>Muscoidea</taxon>
        <taxon>Muscidae</taxon>
        <taxon>Haematobia</taxon>
    </lineage>
</organism>
<dbReference type="PANTHER" id="PTHR14964">
    <property type="entry name" value="NUCLEAR RECEPTOR BINDING FACTOR 2"/>
    <property type="match status" value="1"/>
</dbReference>
<protein>
    <recommendedName>
        <fullName evidence="2">Nuclear receptor-binding factor 2 MIT domain-containing protein</fullName>
    </recommendedName>
</protein>
<dbReference type="SUPFAM" id="SSF140361">
    <property type="entry name" value="MIT domain-like"/>
    <property type="match status" value="1"/>
</dbReference>
<dbReference type="InterPro" id="IPR039679">
    <property type="entry name" value="NRBF2"/>
</dbReference>
<proteinExistence type="predicted"/>
<name>A0A1L8ED41_HAEIR</name>
<feature type="compositionally biased region" description="Basic and acidic residues" evidence="1">
    <location>
        <begin position="145"/>
        <end position="159"/>
    </location>
</feature>
<evidence type="ECO:0000313" key="3">
    <source>
        <dbReference type="EMBL" id="JAV16647.1"/>
    </source>
</evidence>
<dbReference type="Pfam" id="PF17169">
    <property type="entry name" value="NRBF2_MIT"/>
    <property type="match status" value="1"/>
</dbReference>
<sequence length="202" mass="23493">MDSAPLNLAHFHERRAEKLLKRHHYDEAYKAIETSLLYIANAYKVVRIPKALVVLDTQKWDYERKLRQICMRKQQYERMKQKEILPPQGDNSIKAEIINAQSIARSIDKTIKEFNDKYGSMVVNMQHLILEPENKEQEPISTFPKDSESKDEGKSETAMRRLSIFDEQLTTVEDLPSLAPLELPSFEYSAFTSSGLVENFQK</sequence>
<accession>A0A1L8ED41</accession>
<feature type="region of interest" description="Disordered" evidence="1">
    <location>
        <begin position="134"/>
        <end position="159"/>
    </location>
</feature>
<dbReference type="EMBL" id="GFDG01002152">
    <property type="protein sequence ID" value="JAV16647.1"/>
    <property type="molecule type" value="Transcribed_RNA"/>
</dbReference>
<dbReference type="PANTHER" id="PTHR14964:SF2">
    <property type="entry name" value="NUCLEAR RECEPTOR-BINDING FACTOR 2"/>
    <property type="match status" value="1"/>
</dbReference>
<dbReference type="InterPro" id="IPR033393">
    <property type="entry name" value="NRBF2_MIT"/>
</dbReference>
<dbReference type="GO" id="GO:0006914">
    <property type="term" value="P:autophagy"/>
    <property type="evidence" value="ECO:0007669"/>
    <property type="project" value="InterPro"/>
</dbReference>
<dbReference type="Gene3D" id="1.20.58.80">
    <property type="entry name" value="Phosphotransferase system, lactose/cellobiose-type IIA subunit"/>
    <property type="match status" value="1"/>
</dbReference>
<feature type="domain" description="Nuclear receptor-binding factor 2 MIT" evidence="2">
    <location>
        <begin position="4"/>
        <end position="83"/>
    </location>
</feature>